<protein>
    <submittedName>
        <fullName evidence="2">Uncharacterized protein</fullName>
    </submittedName>
</protein>
<evidence type="ECO:0000313" key="2">
    <source>
        <dbReference type="EMBL" id="KAF8791568.1"/>
    </source>
</evidence>
<comment type="caution">
    <text evidence="2">The sequence shown here is derived from an EMBL/GenBank/DDBJ whole genome shotgun (WGS) entry which is preliminary data.</text>
</comment>
<feature type="region of interest" description="Disordered" evidence="1">
    <location>
        <begin position="72"/>
        <end position="91"/>
    </location>
</feature>
<dbReference type="EMBL" id="JABXBU010000011">
    <property type="protein sequence ID" value="KAF8791568.1"/>
    <property type="molecule type" value="Genomic_DNA"/>
</dbReference>
<proteinExistence type="predicted"/>
<gene>
    <name evidence="2" type="ORF">HNY73_006413</name>
</gene>
<reference evidence="2" key="2">
    <citation type="submission" date="2020-06" db="EMBL/GenBank/DDBJ databases">
        <authorList>
            <person name="Sheffer M."/>
        </authorList>
    </citation>
    <scope>NUCLEOTIDE SEQUENCE</scope>
</reference>
<evidence type="ECO:0000313" key="3">
    <source>
        <dbReference type="Proteomes" id="UP000807504"/>
    </source>
</evidence>
<dbReference type="Proteomes" id="UP000807504">
    <property type="component" value="Unassembled WGS sequence"/>
</dbReference>
<feature type="region of interest" description="Disordered" evidence="1">
    <location>
        <begin position="1"/>
        <end position="41"/>
    </location>
</feature>
<evidence type="ECO:0000256" key="1">
    <source>
        <dbReference type="SAM" id="MobiDB-lite"/>
    </source>
</evidence>
<sequence length="91" mass="10495">MRAPGLKRENKLKEEKKKRLPKEQKKTVEATTNEASPRGESVTMSLFPVFRCKDITSTSKYREKQLKMSRWSGSVIDQEKEQQQHGCLPGT</sequence>
<keyword evidence="3" id="KW-1185">Reference proteome</keyword>
<accession>A0A8T0FMX4</accession>
<feature type="compositionally biased region" description="Basic and acidic residues" evidence="1">
    <location>
        <begin position="1"/>
        <end position="28"/>
    </location>
</feature>
<organism evidence="2 3">
    <name type="scientific">Argiope bruennichi</name>
    <name type="common">Wasp spider</name>
    <name type="synonym">Aranea bruennichi</name>
    <dbReference type="NCBI Taxonomy" id="94029"/>
    <lineage>
        <taxon>Eukaryota</taxon>
        <taxon>Metazoa</taxon>
        <taxon>Ecdysozoa</taxon>
        <taxon>Arthropoda</taxon>
        <taxon>Chelicerata</taxon>
        <taxon>Arachnida</taxon>
        <taxon>Araneae</taxon>
        <taxon>Araneomorphae</taxon>
        <taxon>Entelegynae</taxon>
        <taxon>Araneoidea</taxon>
        <taxon>Araneidae</taxon>
        <taxon>Argiope</taxon>
    </lineage>
</organism>
<name>A0A8T0FMX4_ARGBR</name>
<reference evidence="2" key="1">
    <citation type="journal article" date="2020" name="bioRxiv">
        <title>Chromosome-level reference genome of the European wasp spider Argiope bruennichi: a resource for studies on range expansion and evolutionary adaptation.</title>
        <authorList>
            <person name="Sheffer M.M."/>
            <person name="Hoppe A."/>
            <person name="Krehenwinkel H."/>
            <person name="Uhl G."/>
            <person name="Kuss A.W."/>
            <person name="Jensen L."/>
            <person name="Jensen C."/>
            <person name="Gillespie R.G."/>
            <person name="Hoff K.J."/>
            <person name="Prost S."/>
        </authorList>
    </citation>
    <scope>NUCLEOTIDE SEQUENCE</scope>
</reference>
<dbReference type="AlphaFoldDB" id="A0A8T0FMX4"/>